<keyword evidence="2" id="KW-0472">Membrane</keyword>
<dbReference type="EMBL" id="BOMS01000161">
    <property type="protein sequence ID" value="GIE72939.1"/>
    <property type="molecule type" value="Genomic_DNA"/>
</dbReference>
<organism evidence="3 4">
    <name type="scientific">Actinoplanes palleronii</name>
    <dbReference type="NCBI Taxonomy" id="113570"/>
    <lineage>
        <taxon>Bacteria</taxon>
        <taxon>Bacillati</taxon>
        <taxon>Actinomycetota</taxon>
        <taxon>Actinomycetes</taxon>
        <taxon>Micromonosporales</taxon>
        <taxon>Micromonosporaceae</taxon>
        <taxon>Actinoplanes</taxon>
    </lineage>
</organism>
<accession>A0ABQ4BQI4</accession>
<keyword evidence="4" id="KW-1185">Reference proteome</keyword>
<protein>
    <submittedName>
        <fullName evidence="3">Uncharacterized protein</fullName>
    </submittedName>
</protein>
<feature type="compositionally biased region" description="Basic and acidic residues" evidence="1">
    <location>
        <begin position="21"/>
        <end position="31"/>
    </location>
</feature>
<gene>
    <name evidence="3" type="ORF">Apa02nite_090470</name>
</gene>
<dbReference type="RefSeq" id="WP_203830606.1">
    <property type="nucleotide sequence ID" value="NZ_BAAATY010000069.1"/>
</dbReference>
<evidence type="ECO:0000313" key="4">
    <source>
        <dbReference type="Proteomes" id="UP000624709"/>
    </source>
</evidence>
<feature type="transmembrane region" description="Helical" evidence="2">
    <location>
        <begin position="46"/>
        <end position="65"/>
    </location>
</feature>
<name>A0ABQ4BQI4_9ACTN</name>
<reference evidence="3 4" key="1">
    <citation type="submission" date="2021-01" db="EMBL/GenBank/DDBJ databases">
        <title>Whole genome shotgun sequence of Actinoplanes palleronii NBRC 14916.</title>
        <authorList>
            <person name="Komaki H."/>
            <person name="Tamura T."/>
        </authorList>
    </citation>
    <scope>NUCLEOTIDE SEQUENCE [LARGE SCALE GENOMIC DNA]</scope>
    <source>
        <strain evidence="3 4">NBRC 14916</strain>
    </source>
</reference>
<dbReference type="Proteomes" id="UP000624709">
    <property type="component" value="Unassembled WGS sequence"/>
</dbReference>
<evidence type="ECO:0000313" key="3">
    <source>
        <dbReference type="EMBL" id="GIE72939.1"/>
    </source>
</evidence>
<sequence>MTSTHPDQSGPPGPGSGARPNRADRRRERIRYGVQQARRGRHIVPTWLMATVLGLLVAGWLYLIITT</sequence>
<evidence type="ECO:0000256" key="2">
    <source>
        <dbReference type="SAM" id="Phobius"/>
    </source>
</evidence>
<feature type="region of interest" description="Disordered" evidence="1">
    <location>
        <begin position="1"/>
        <end position="32"/>
    </location>
</feature>
<proteinExistence type="predicted"/>
<evidence type="ECO:0000256" key="1">
    <source>
        <dbReference type="SAM" id="MobiDB-lite"/>
    </source>
</evidence>
<keyword evidence="2" id="KW-1133">Transmembrane helix</keyword>
<keyword evidence="2" id="KW-0812">Transmembrane</keyword>
<comment type="caution">
    <text evidence="3">The sequence shown here is derived from an EMBL/GenBank/DDBJ whole genome shotgun (WGS) entry which is preliminary data.</text>
</comment>